<dbReference type="PANTHER" id="PTHR43873">
    <property type="entry name" value="COBYRINATE A,C-DIAMIDE SYNTHASE"/>
    <property type="match status" value="1"/>
</dbReference>
<dbReference type="GO" id="GO:0005524">
    <property type="term" value="F:ATP binding"/>
    <property type="evidence" value="ECO:0007669"/>
    <property type="project" value="UniProtKB-UniRule"/>
</dbReference>
<dbReference type="EC" id="6.3.5.12" evidence="8"/>
<evidence type="ECO:0000256" key="7">
    <source>
        <dbReference type="ARBA" id="ARBA00022962"/>
    </source>
</evidence>
<dbReference type="InterPro" id="IPR011698">
    <property type="entry name" value="GATase_3"/>
</dbReference>
<proteinExistence type="inferred from homology"/>
<evidence type="ECO:0000256" key="4">
    <source>
        <dbReference type="ARBA" id="ARBA00022741"/>
    </source>
</evidence>
<dbReference type="SUPFAM" id="SSF52540">
    <property type="entry name" value="P-loop containing nucleoside triphosphate hydrolases"/>
    <property type="match status" value="1"/>
</dbReference>
<keyword evidence="2 8" id="KW-0169">Cobalamin biosynthesis</keyword>
<accession>A0A8T7HAL0</accession>
<dbReference type="GO" id="GO:0009236">
    <property type="term" value="P:cobalamin biosynthetic process"/>
    <property type="evidence" value="ECO:0007669"/>
    <property type="project" value="UniProtKB-UniRule"/>
</dbReference>
<dbReference type="Pfam" id="PF01656">
    <property type="entry name" value="CbiA"/>
    <property type="match status" value="1"/>
</dbReference>
<feature type="domain" description="CobQ/CobB/MinD/ParA nucleotide binding" evidence="9">
    <location>
        <begin position="5"/>
        <end position="186"/>
    </location>
</feature>
<dbReference type="AlphaFoldDB" id="A0A8T7HAL0"/>
<dbReference type="GO" id="GO:0042242">
    <property type="term" value="F:cobyrinic acid a,c-diamide synthase activity"/>
    <property type="evidence" value="ECO:0007669"/>
    <property type="project" value="UniProtKB-UniRule"/>
</dbReference>
<dbReference type="HAMAP" id="MF_00027">
    <property type="entry name" value="CobB_CbiA"/>
    <property type="match status" value="1"/>
</dbReference>
<evidence type="ECO:0000256" key="5">
    <source>
        <dbReference type="ARBA" id="ARBA00022840"/>
    </source>
</evidence>
<comment type="similarity">
    <text evidence="8">Belongs to the CobB/CbiA family.</text>
</comment>
<feature type="domain" description="CobB/CobQ-like glutamine amidotransferase" evidence="10">
    <location>
        <begin position="249"/>
        <end position="439"/>
    </location>
</feature>
<organism evidence="11 12">
    <name type="scientific">Methanoculleus bourgensis</name>
    <dbReference type="NCBI Taxonomy" id="83986"/>
    <lineage>
        <taxon>Archaea</taxon>
        <taxon>Methanobacteriati</taxon>
        <taxon>Methanobacteriota</taxon>
        <taxon>Stenosarchaea group</taxon>
        <taxon>Methanomicrobia</taxon>
        <taxon>Methanomicrobiales</taxon>
        <taxon>Methanomicrobiaceae</taxon>
        <taxon>Methanoculleus</taxon>
    </lineage>
</organism>
<comment type="cofactor">
    <cofactor evidence="1 8">
        <name>Mg(2+)</name>
        <dbReference type="ChEBI" id="CHEBI:18420"/>
    </cofactor>
</comment>
<evidence type="ECO:0000256" key="1">
    <source>
        <dbReference type="ARBA" id="ARBA00001946"/>
    </source>
</evidence>
<evidence type="ECO:0000313" key="11">
    <source>
        <dbReference type="EMBL" id="NQS77338.1"/>
    </source>
</evidence>
<dbReference type="CDD" id="cd03130">
    <property type="entry name" value="GATase1_CobB"/>
    <property type="match status" value="1"/>
</dbReference>
<dbReference type="CDD" id="cd05388">
    <property type="entry name" value="CobB_N"/>
    <property type="match status" value="1"/>
</dbReference>
<comment type="catalytic activity">
    <reaction evidence="8">
        <text>cob(II)yrinate + 2 L-glutamine + 2 ATP + 2 H2O = cob(II)yrinate a,c diamide + 2 L-glutamate + 2 ADP + 2 phosphate + 2 H(+)</text>
        <dbReference type="Rhea" id="RHEA:26289"/>
        <dbReference type="ChEBI" id="CHEBI:15377"/>
        <dbReference type="ChEBI" id="CHEBI:15378"/>
        <dbReference type="ChEBI" id="CHEBI:29985"/>
        <dbReference type="ChEBI" id="CHEBI:30616"/>
        <dbReference type="ChEBI" id="CHEBI:43474"/>
        <dbReference type="ChEBI" id="CHEBI:58359"/>
        <dbReference type="ChEBI" id="CHEBI:58537"/>
        <dbReference type="ChEBI" id="CHEBI:58894"/>
        <dbReference type="ChEBI" id="CHEBI:456216"/>
        <dbReference type="EC" id="6.3.5.11"/>
    </reaction>
</comment>
<dbReference type="NCBIfam" id="NF033195">
    <property type="entry name" value="F430_CfbB"/>
    <property type="match status" value="1"/>
</dbReference>
<dbReference type="GO" id="GO:0015948">
    <property type="term" value="P:methanogenesis"/>
    <property type="evidence" value="ECO:0007669"/>
    <property type="project" value="UniProtKB-KW"/>
</dbReference>
<dbReference type="InterPro" id="IPR004484">
    <property type="entry name" value="CbiA/CobB_synth"/>
</dbReference>
<dbReference type="PANTHER" id="PTHR43873:SF1">
    <property type="entry name" value="COBYRINATE A,C-DIAMIDE SYNTHASE"/>
    <property type="match status" value="1"/>
</dbReference>
<evidence type="ECO:0000313" key="12">
    <source>
        <dbReference type="Proteomes" id="UP000737555"/>
    </source>
</evidence>
<dbReference type="EMBL" id="JABMJE010000009">
    <property type="protein sequence ID" value="NQS77338.1"/>
    <property type="molecule type" value="Genomic_DNA"/>
</dbReference>
<comment type="caution">
    <text evidence="11">The sequence shown here is derived from an EMBL/GenBank/DDBJ whole genome shotgun (WGS) entry which is preliminary data.</text>
</comment>
<comment type="domain">
    <text evidence="8">Comprises of two domains. The C-terminal domain contains the binding site for glutamine and catalyzes the hydrolysis of this substrate to glutamate and ammonia. The N-terminal domain is anticipated to bind ATP, and cobyrinate or Ni-sirohydrochlorin, and catalyzes the ultimate synthesis of the diamide product. The ammonia produced via the glutaminase domain is probably translocated to the adjacent domain via a molecular tunnel, where it reacts with an activated intermediate.</text>
</comment>
<evidence type="ECO:0000259" key="9">
    <source>
        <dbReference type="Pfam" id="PF01656"/>
    </source>
</evidence>
<dbReference type="Pfam" id="PF07685">
    <property type="entry name" value="GATase_3"/>
    <property type="match status" value="1"/>
</dbReference>
<keyword evidence="5 8" id="KW-0067">ATP-binding</keyword>
<keyword evidence="3 8" id="KW-0436">Ligase</keyword>
<feature type="site" description="Increases nucleophilicity of active site Cys" evidence="8">
    <location>
        <position position="437"/>
    </location>
</feature>
<sequence>MKGLLIAGDRSGSGKTSITLALSALLSRSRTVQTFKVGMDYVDPSYLTGVTGRACRNLDDYVMNRDELEAVFSHGCRGADVAIVEGVRGLFEGAEALTDLGSTAAVAKHLALPVVLVVDARSITRSAAAIVKGFQAFDPDVAIRGVILNKISGARHREKTIRAVEHYCGIPVIGAIPRMEEMELAARYLGLVPYREGVGGEGFAERIDIIKSVIGEHVDLDALLEIARDFVPPADEHPLYAVPEAPDVRIGVAQDEAFNFYYADLFDVLESLGARVVPFSPLRDRLPEAEGYILGGGYPELFGAELEANTRMREGISEVSRNGTPIYAECGGLIYLTDRMLLAPGAAGGDGERVYDLAGVFSGEARMPAQRRLGYVVGMSAAECPVGEAAFRGHEFHYSAVRLAPGTRYAYRLTRGSGIQDGLDGALQDRTIASYAHLHPVTSQGMLAHFVNCCRG</sequence>
<evidence type="ECO:0000256" key="6">
    <source>
        <dbReference type="ARBA" id="ARBA00022842"/>
    </source>
</evidence>
<keyword evidence="6 8" id="KW-0460">Magnesium</keyword>
<evidence type="ECO:0000256" key="8">
    <source>
        <dbReference type="HAMAP-Rule" id="MF_00027"/>
    </source>
</evidence>
<dbReference type="Gene3D" id="3.40.50.300">
    <property type="entry name" value="P-loop containing nucleotide triphosphate hydrolases"/>
    <property type="match status" value="1"/>
</dbReference>
<comment type="function">
    <text evidence="8">Catalyzes the ATP-dependent amidation of the two carboxylate groups at positions a and c of cobyrinate, using either L-glutamine or ammonia as the nitrogen source. Involved in the biosynthesis of the unique nickel-containing tetrapyrrole coenzyme F430, the prosthetic group of methyl-coenzyme M reductase (MCR), which plays a key role in methanogenesis and anaerobic methane oxidation. Catalyzes the ATP-dependent amidation of the two carboxylate groups at positions a and c of Ni-sirohydrochlorin, using L-glutamine or ammonia as the nitrogen source.</text>
</comment>
<keyword evidence="4 8" id="KW-0547">Nucleotide-binding</keyword>
<dbReference type="PROSITE" id="PS51274">
    <property type="entry name" value="GATASE_COBBQ"/>
    <property type="match status" value="1"/>
</dbReference>
<keyword evidence="8" id="KW-0484">Methanogenesis</keyword>
<dbReference type="EC" id="6.3.5.11" evidence="8"/>
<dbReference type="Proteomes" id="UP000737555">
    <property type="component" value="Unassembled WGS sequence"/>
</dbReference>
<feature type="active site" description="Nucleophile" evidence="8">
    <location>
        <position position="330"/>
    </location>
</feature>
<dbReference type="InterPro" id="IPR002586">
    <property type="entry name" value="CobQ/CobB/MinD/ParA_Nub-bd_dom"/>
</dbReference>
<evidence type="ECO:0000256" key="3">
    <source>
        <dbReference type="ARBA" id="ARBA00022598"/>
    </source>
</evidence>
<gene>
    <name evidence="8 11" type="primary">cfbB</name>
    <name evidence="8" type="synonym">cbiA</name>
    <name evidence="11" type="ORF">HQQ74_01245</name>
</gene>
<evidence type="ECO:0000259" key="10">
    <source>
        <dbReference type="Pfam" id="PF07685"/>
    </source>
</evidence>
<dbReference type="NCBIfam" id="NF002204">
    <property type="entry name" value="PRK01077.1"/>
    <property type="match status" value="1"/>
</dbReference>
<reference evidence="11" key="1">
    <citation type="submission" date="2020-05" db="EMBL/GenBank/DDBJ databases">
        <title>The first insight into the ecology of ammonia-tolerant syntrophic propionate oxidizing bacteria.</title>
        <authorList>
            <person name="Singh A."/>
            <person name="Schnurer A."/>
            <person name="Westerholm M."/>
        </authorList>
    </citation>
    <scope>NUCLEOTIDE SEQUENCE</scope>
    <source>
        <strain evidence="11">MAG54</strain>
    </source>
</reference>
<comment type="pathway">
    <text evidence="8">Cofactor biosynthesis; adenosylcobalamin biosynthesis; cob(II)yrinate a,c-diamide from sirohydrochlorin (anaerobic route): step 10/10.</text>
</comment>
<name>A0A8T7HAL0_9EURY</name>
<protein>
    <recommendedName>
        <fullName evidence="8">Cobyrinate a,c-diamide synthase</fullName>
        <ecNumber evidence="8">6.3.5.11</ecNumber>
    </recommendedName>
    <alternativeName>
        <fullName evidence="8">Cobyrinic acid a,c-diamide synthetase</fullName>
    </alternativeName>
    <alternativeName>
        <fullName evidence="8">Ni-sirohydrochlorin a,c-diamide synthase</fullName>
        <ecNumber evidence="8">6.3.5.12</ecNumber>
    </alternativeName>
    <alternativeName>
        <fullName evidence="8">Ni-sirohydrochlorin a,c-diamide synthetase</fullName>
    </alternativeName>
</protein>
<comment type="catalytic activity">
    <reaction evidence="8">
        <text>Ni-sirohydrochlorin + 2 L-glutamine + 2 ATP + 2 H2O = Ni-sirohydrochlorin a,c-diamide + 2 L-glutamate + 2 ADP + 2 phosphate + 2 H(+)</text>
        <dbReference type="Rhea" id="RHEA:52896"/>
        <dbReference type="ChEBI" id="CHEBI:15377"/>
        <dbReference type="ChEBI" id="CHEBI:15378"/>
        <dbReference type="ChEBI" id="CHEBI:29985"/>
        <dbReference type="ChEBI" id="CHEBI:30616"/>
        <dbReference type="ChEBI" id="CHEBI:43474"/>
        <dbReference type="ChEBI" id="CHEBI:58359"/>
        <dbReference type="ChEBI" id="CHEBI:136841"/>
        <dbReference type="ChEBI" id="CHEBI:136887"/>
        <dbReference type="ChEBI" id="CHEBI:456216"/>
        <dbReference type="EC" id="6.3.5.12"/>
    </reaction>
</comment>
<dbReference type="InterPro" id="IPR029062">
    <property type="entry name" value="Class_I_gatase-like"/>
</dbReference>
<dbReference type="SUPFAM" id="SSF52317">
    <property type="entry name" value="Class I glutamine amidotransferase-like"/>
    <property type="match status" value="1"/>
</dbReference>
<dbReference type="InterPro" id="IPR027417">
    <property type="entry name" value="P-loop_NTPase"/>
</dbReference>
<evidence type="ECO:0000256" key="2">
    <source>
        <dbReference type="ARBA" id="ARBA00022573"/>
    </source>
</evidence>
<keyword evidence="7 8" id="KW-0315">Glutamine amidotransferase</keyword>
<dbReference type="Gene3D" id="3.40.50.880">
    <property type="match status" value="1"/>
</dbReference>
<comment type="miscellaneous">
    <text evidence="8">The a and c carboxylates of cobyrinate and Ni-sirohydrochlorin are activated for nucleophilic attack via formation of a phosphorylated intermediate by ATP. CbiA catalyzes first the amidation of the c-carboxylate, and then that of the a-carboxylate.</text>
</comment>
<dbReference type="NCBIfam" id="TIGR00379">
    <property type="entry name" value="cobB"/>
    <property type="match status" value="1"/>
</dbReference>